<comment type="subcellular location">
    <subcellularLocation>
        <location evidence="1">Cell membrane</location>
        <topology evidence="1">Peripheral membrane protein</topology>
    </subcellularLocation>
</comment>
<protein>
    <submittedName>
        <fullName evidence="10">ABC transporter ATP-binding protein</fullName>
    </submittedName>
</protein>
<dbReference type="RefSeq" id="WP_083068385.1">
    <property type="nucleotide sequence ID" value="NZ_NBTM02000001.1"/>
</dbReference>
<reference evidence="11" key="1">
    <citation type="submission" date="2017-12" db="EMBL/GenBank/DDBJ databases">
        <title>FDA dAtabase for Regulatory Grade micrObial Sequences (FDA-ARGOS): Supporting development and validation of Infectious Disease Dx tests.</title>
        <authorList>
            <person name="Hoffmann M."/>
            <person name="Allard M."/>
            <person name="Evans P."/>
            <person name="Brown E."/>
            <person name="Tallon L."/>
            <person name="Sadzewicz L."/>
            <person name="Sengamalay N."/>
            <person name="Ott S."/>
            <person name="Godinez A."/>
            <person name="Nagaraj S."/>
            <person name="Vavikolanu K."/>
            <person name="Aluvathingal J."/>
            <person name="Nadendla S."/>
            <person name="Sichtig H."/>
        </authorList>
    </citation>
    <scope>NUCLEOTIDE SEQUENCE [LARGE SCALE GENOMIC DNA]</scope>
    <source>
        <strain evidence="11">FDAARGOS_249</strain>
    </source>
</reference>
<dbReference type="InterPro" id="IPR015856">
    <property type="entry name" value="ABC_transpr_CbiO/EcfA_su"/>
</dbReference>
<evidence type="ECO:0000256" key="5">
    <source>
        <dbReference type="ARBA" id="ARBA00022741"/>
    </source>
</evidence>
<evidence type="ECO:0000256" key="2">
    <source>
        <dbReference type="ARBA" id="ARBA00005417"/>
    </source>
</evidence>
<keyword evidence="4" id="KW-1003">Cell membrane</keyword>
<dbReference type="Gene3D" id="3.40.50.300">
    <property type="entry name" value="P-loop containing nucleotide triphosphate hydrolases"/>
    <property type="match status" value="2"/>
</dbReference>
<dbReference type="InterPro" id="IPR027417">
    <property type="entry name" value="P-loop_NTPase"/>
</dbReference>
<accession>A0A2J9PM41</accession>
<dbReference type="InterPro" id="IPR003593">
    <property type="entry name" value="AAA+_ATPase"/>
</dbReference>
<evidence type="ECO:0000256" key="1">
    <source>
        <dbReference type="ARBA" id="ARBA00004202"/>
    </source>
</evidence>
<dbReference type="PROSITE" id="PS00211">
    <property type="entry name" value="ABC_TRANSPORTER_1"/>
    <property type="match status" value="1"/>
</dbReference>
<feature type="domain" description="ABC transporter" evidence="9">
    <location>
        <begin position="5"/>
        <end position="238"/>
    </location>
</feature>
<name>A0A2J9PM41_9LACT</name>
<comment type="similarity">
    <text evidence="2">Belongs to the ABC transporter superfamily.</text>
</comment>
<dbReference type="SMART" id="SM00382">
    <property type="entry name" value="AAA"/>
    <property type="match status" value="2"/>
</dbReference>
<proteinExistence type="inferred from homology"/>
<dbReference type="AlphaFoldDB" id="A0A2J9PM41"/>
<keyword evidence="6 10" id="KW-0067">ATP-binding</keyword>
<gene>
    <name evidence="10" type="ORF">A6J77_003905</name>
</gene>
<dbReference type="PANTHER" id="PTHR43553">
    <property type="entry name" value="HEAVY METAL TRANSPORTER"/>
    <property type="match status" value="1"/>
</dbReference>
<dbReference type="Pfam" id="PF00005">
    <property type="entry name" value="ABC_tran"/>
    <property type="match status" value="2"/>
</dbReference>
<feature type="domain" description="ABC transporter" evidence="9">
    <location>
        <begin position="244"/>
        <end position="451"/>
    </location>
</feature>
<evidence type="ECO:0000256" key="8">
    <source>
        <dbReference type="ARBA" id="ARBA00023136"/>
    </source>
</evidence>
<evidence type="ECO:0000256" key="6">
    <source>
        <dbReference type="ARBA" id="ARBA00022840"/>
    </source>
</evidence>
<evidence type="ECO:0000313" key="10">
    <source>
        <dbReference type="EMBL" id="PNL91419.1"/>
    </source>
</evidence>
<keyword evidence="3" id="KW-0813">Transport</keyword>
<dbReference type="SUPFAM" id="SSF52540">
    <property type="entry name" value="P-loop containing nucleoside triphosphate hydrolases"/>
    <property type="match status" value="2"/>
</dbReference>
<dbReference type="PANTHER" id="PTHR43553:SF27">
    <property type="entry name" value="ENERGY-COUPLING FACTOR TRANSPORTER ATP-BINDING PROTEIN ECFA2"/>
    <property type="match status" value="1"/>
</dbReference>
<sequence length="451" mass="50632">MSALVQISDLTVRKNETVILDRISCDWQLGDFILLTGDSGSGKSTLIHTIAGFNGASFQGNVVMDGQRMSDYTIPEKAQKIGLMFQNPGQQFTMRTLERECFFALENCGLPYDQAKVRLNQAVDDLGIRHLLEQDLMTLSGGEKQRAALAILIAVNPPVFFLDEPFASIDPTSRLFLINVLAKLRQQGKLIVVIDHELTDYKGLINRFFIMRDGQLSEADVTTLPEKAPIPLLTSGQASSESAFTLENIAIKQGDKTLLHQEKFIFQKGVSTLTGDNGAGKSTLLKAMAQLHPYKGKMRFQDRRLSRFWGKKSLYESLTLAVQDAAQQFVTLEVASELRFPNEDAGEIRDRQMQALEDLHISHVLDRSLYHLSEGQKKMVQLIALLSLDHEFLMLDEPFAGLDQKASDYFADWIKDKKRDTDFLIVSHRLGPLEGVSDHHIHLSNQVLKEV</sequence>
<evidence type="ECO:0000256" key="4">
    <source>
        <dbReference type="ARBA" id="ARBA00022475"/>
    </source>
</evidence>
<dbReference type="Proteomes" id="UP000192813">
    <property type="component" value="Unassembled WGS sequence"/>
</dbReference>
<organism evidence="10 11">
    <name type="scientific">Aerococcus viridans</name>
    <dbReference type="NCBI Taxonomy" id="1377"/>
    <lineage>
        <taxon>Bacteria</taxon>
        <taxon>Bacillati</taxon>
        <taxon>Bacillota</taxon>
        <taxon>Bacilli</taxon>
        <taxon>Lactobacillales</taxon>
        <taxon>Aerococcaceae</taxon>
        <taxon>Aerococcus</taxon>
    </lineage>
</organism>
<dbReference type="CDD" id="cd03225">
    <property type="entry name" value="ABC_cobalt_CbiO_domain1"/>
    <property type="match status" value="2"/>
</dbReference>
<dbReference type="GO" id="GO:0005524">
    <property type="term" value="F:ATP binding"/>
    <property type="evidence" value="ECO:0007669"/>
    <property type="project" value="UniProtKB-KW"/>
</dbReference>
<dbReference type="InterPro" id="IPR025662">
    <property type="entry name" value="Sigma_54_int_dom_ATP-bd_1"/>
</dbReference>
<dbReference type="EMBL" id="NBTM02000001">
    <property type="protein sequence ID" value="PNL91419.1"/>
    <property type="molecule type" value="Genomic_DNA"/>
</dbReference>
<keyword evidence="8" id="KW-0472">Membrane</keyword>
<evidence type="ECO:0000256" key="7">
    <source>
        <dbReference type="ARBA" id="ARBA00022967"/>
    </source>
</evidence>
<dbReference type="InterPro" id="IPR050095">
    <property type="entry name" value="ECF_ABC_transporter_ATP-bd"/>
</dbReference>
<evidence type="ECO:0000313" key="11">
    <source>
        <dbReference type="Proteomes" id="UP000192813"/>
    </source>
</evidence>
<dbReference type="PROSITE" id="PS00675">
    <property type="entry name" value="SIGMA54_INTERACT_1"/>
    <property type="match status" value="1"/>
</dbReference>
<comment type="caution">
    <text evidence="10">The sequence shown here is derived from an EMBL/GenBank/DDBJ whole genome shotgun (WGS) entry which is preliminary data.</text>
</comment>
<dbReference type="InterPro" id="IPR017871">
    <property type="entry name" value="ABC_transporter-like_CS"/>
</dbReference>
<dbReference type="PROSITE" id="PS50893">
    <property type="entry name" value="ABC_TRANSPORTER_2"/>
    <property type="match status" value="2"/>
</dbReference>
<keyword evidence="5" id="KW-0547">Nucleotide-binding</keyword>
<evidence type="ECO:0000259" key="9">
    <source>
        <dbReference type="PROSITE" id="PS50893"/>
    </source>
</evidence>
<dbReference type="GO" id="GO:0042626">
    <property type="term" value="F:ATPase-coupled transmembrane transporter activity"/>
    <property type="evidence" value="ECO:0007669"/>
    <property type="project" value="TreeGrafter"/>
</dbReference>
<dbReference type="GO" id="GO:0016887">
    <property type="term" value="F:ATP hydrolysis activity"/>
    <property type="evidence" value="ECO:0007669"/>
    <property type="project" value="InterPro"/>
</dbReference>
<evidence type="ECO:0000256" key="3">
    <source>
        <dbReference type="ARBA" id="ARBA00022448"/>
    </source>
</evidence>
<keyword evidence="7" id="KW-1278">Translocase</keyword>
<dbReference type="InterPro" id="IPR003439">
    <property type="entry name" value="ABC_transporter-like_ATP-bd"/>
</dbReference>
<dbReference type="GO" id="GO:0043190">
    <property type="term" value="C:ATP-binding cassette (ABC) transporter complex"/>
    <property type="evidence" value="ECO:0007669"/>
    <property type="project" value="TreeGrafter"/>
</dbReference>